<feature type="non-terminal residue" evidence="1">
    <location>
        <position position="241"/>
    </location>
</feature>
<evidence type="ECO:0008006" key="2">
    <source>
        <dbReference type="Google" id="ProtNLM"/>
    </source>
</evidence>
<dbReference type="EMBL" id="BARS01049509">
    <property type="protein sequence ID" value="GAG33767.1"/>
    <property type="molecule type" value="Genomic_DNA"/>
</dbReference>
<organism evidence="1">
    <name type="scientific">marine sediment metagenome</name>
    <dbReference type="NCBI Taxonomy" id="412755"/>
    <lineage>
        <taxon>unclassified sequences</taxon>
        <taxon>metagenomes</taxon>
        <taxon>ecological metagenomes</taxon>
    </lineage>
</organism>
<proteinExistence type="predicted"/>
<sequence length="241" mass="26183">ARSTGHEVMKIYVDDTSSLEESGLGTVDASDAREIEQLIRRLDASLANQHKKLKSLLIVGGDSVIPFHRLGNPADDDDAELLSDWPYAAEDGAPLIAKFCVGRLPDSNGGELEVLLKLVETAIHHHQEAAFGDRGATSTTWLNPIRRLFGSGQTKLTSVGYSADIWAEASLAVFEAIGDAEDLRMSPPLTDYDFLSTYERIPTLGYFNLHGFRGSPYWYGHGESDHGTPFASCGSDAASRV</sequence>
<name>X0XEC3_9ZZZZ</name>
<reference evidence="1" key="1">
    <citation type="journal article" date="2014" name="Front. Microbiol.">
        <title>High frequency of phylogenetically diverse reductive dehalogenase-homologous genes in deep subseafloor sedimentary metagenomes.</title>
        <authorList>
            <person name="Kawai M."/>
            <person name="Futagami T."/>
            <person name="Toyoda A."/>
            <person name="Takaki Y."/>
            <person name="Nishi S."/>
            <person name="Hori S."/>
            <person name="Arai W."/>
            <person name="Tsubouchi T."/>
            <person name="Morono Y."/>
            <person name="Uchiyama I."/>
            <person name="Ito T."/>
            <person name="Fujiyama A."/>
            <person name="Inagaki F."/>
            <person name="Takami H."/>
        </authorList>
    </citation>
    <scope>NUCLEOTIDE SEQUENCE</scope>
    <source>
        <strain evidence="1">Expedition CK06-06</strain>
    </source>
</reference>
<gene>
    <name evidence="1" type="ORF">S01H1_74051</name>
</gene>
<feature type="non-terminal residue" evidence="1">
    <location>
        <position position="1"/>
    </location>
</feature>
<comment type="caution">
    <text evidence="1">The sequence shown here is derived from an EMBL/GenBank/DDBJ whole genome shotgun (WGS) entry which is preliminary data.</text>
</comment>
<accession>X0XEC3</accession>
<protein>
    <recommendedName>
        <fullName evidence="2">Gingipain domain-containing protein</fullName>
    </recommendedName>
</protein>
<evidence type="ECO:0000313" key="1">
    <source>
        <dbReference type="EMBL" id="GAG33767.1"/>
    </source>
</evidence>
<dbReference type="AlphaFoldDB" id="X0XEC3"/>